<evidence type="ECO:0000313" key="1">
    <source>
        <dbReference type="EMBL" id="MBX74223.1"/>
    </source>
</evidence>
<name>A0A2P2R4N9_RHIMU</name>
<dbReference type="EMBL" id="GGEC01093739">
    <property type="protein sequence ID" value="MBX74223.1"/>
    <property type="molecule type" value="Transcribed_RNA"/>
</dbReference>
<sequence length="12" mass="1373">MCLANYKQLDSS</sequence>
<reference evidence="1" key="1">
    <citation type="submission" date="2018-02" db="EMBL/GenBank/DDBJ databases">
        <title>Rhizophora mucronata_Transcriptome.</title>
        <authorList>
            <person name="Meera S.P."/>
            <person name="Sreeshan A."/>
            <person name="Augustine A."/>
        </authorList>
    </citation>
    <scope>NUCLEOTIDE SEQUENCE</scope>
    <source>
        <tissue evidence="1">Leaf</tissue>
    </source>
</reference>
<proteinExistence type="predicted"/>
<organism evidence="1">
    <name type="scientific">Rhizophora mucronata</name>
    <name type="common">Asiatic mangrove</name>
    <dbReference type="NCBI Taxonomy" id="61149"/>
    <lineage>
        <taxon>Eukaryota</taxon>
        <taxon>Viridiplantae</taxon>
        <taxon>Streptophyta</taxon>
        <taxon>Embryophyta</taxon>
        <taxon>Tracheophyta</taxon>
        <taxon>Spermatophyta</taxon>
        <taxon>Magnoliopsida</taxon>
        <taxon>eudicotyledons</taxon>
        <taxon>Gunneridae</taxon>
        <taxon>Pentapetalae</taxon>
        <taxon>rosids</taxon>
        <taxon>fabids</taxon>
        <taxon>Malpighiales</taxon>
        <taxon>Rhizophoraceae</taxon>
        <taxon>Rhizophora</taxon>
    </lineage>
</organism>
<accession>A0A2P2R4N9</accession>
<protein>
    <submittedName>
        <fullName evidence="1">Uncharacterized protein</fullName>
    </submittedName>
</protein>